<feature type="domain" description="Fungal-type protein kinase" evidence="2">
    <location>
        <begin position="177"/>
        <end position="534"/>
    </location>
</feature>
<dbReference type="Pfam" id="PF17667">
    <property type="entry name" value="Pkinase_fungal"/>
    <property type="match status" value="3"/>
</dbReference>
<dbReference type="InterPro" id="IPR011009">
    <property type="entry name" value="Kinase-like_dom_sf"/>
</dbReference>
<feature type="region of interest" description="Disordered" evidence="1">
    <location>
        <begin position="725"/>
        <end position="773"/>
    </location>
</feature>
<gene>
    <name evidence="3" type="ORF">SCHCODRAFT_110303</name>
</gene>
<feature type="region of interest" description="Disordered" evidence="1">
    <location>
        <begin position="1545"/>
        <end position="1581"/>
    </location>
</feature>
<dbReference type="KEGG" id="scm:SCHCO_02508764"/>
<evidence type="ECO:0000313" key="4">
    <source>
        <dbReference type="Proteomes" id="UP000007431"/>
    </source>
</evidence>
<dbReference type="InterPro" id="IPR008266">
    <property type="entry name" value="Tyr_kinase_AS"/>
</dbReference>
<accession>D8Q8L4</accession>
<dbReference type="OrthoDB" id="5584477at2759"/>
<feature type="compositionally biased region" description="Basic residues" evidence="1">
    <location>
        <begin position="1554"/>
        <end position="1566"/>
    </location>
</feature>
<dbReference type="PANTHER" id="PTHR38248">
    <property type="entry name" value="FUNK1 6"/>
    <property type="match status" value="1"/>
</dbReference>
<dbReference type="InterPro" id="IPR040976">
    <property type="entry name" value="Pkinase_fungal"/>
</dbReference>
<feature type="compositionally biased region" description="Polar residues" evidence="1">
    <location>
        <begin position="738"/>
        <end position="758"/>
    </location>
</feature>
<feature type="region of interest" description="Disordered" evidence="1">
    <location>
        <begin position="669"/>
        <end position="708"/>
    </location>
</feature>
<dbReference type="Gene3D" id="1.10.510.10">
    <property type="entry name" value="Transferase(Phosphotransferase) domain 1"/>
    <property type="match status" value="3"/>
</dbReference>
<feature type="compositionally biased region" description="Low complexity" evidence="1">
    <location>
        <begin position="9"/>
        <end position="29"/>
    </location>
</feature>
<evidence type="ECO:0000259" key="2">
    <source>
        <dbReference type="Pfam" id="PF17667"/>
    </source>
</evidence>
<evidence type="ECO:0000313" key="3">
    <source>
        <dbReference type="EMBL" id="EFI95494.1"/>
    </source>
</evidence>
<dbReference type="GO" id="GO:0004672">
    <property type="term" value="F:protein kinase activity"/>
    <property type="evidence" value="ECO:0007669"/>
    <property type="project" value="InterPro"/>
</dbReference>
<feature type="domain" description="Fungal-type protein kinase" evidence="2">
    <location>
        <begin position="1087"/>
        <end position="1431"/>
    </location>
</feature>
<dbReference type="Proteomes" id="UP000007431">
    <property type="component" value="Unassembled WGS sequence"/>
</dbReference>
<dbReference type="RefSeq" id="XP_003030397.1">
    <property type="nucleotide sequence ID" value="XM_003030351.1"/>
</dbReference>
<keyword evidence="4" id="KW-1185">Reference proteome</keyword>
<feature type="domain" description="Fungal-type protein kinase" evidence="2">
    <location>
        <begin position="1733"/>
        <end position="2092"/>
    </location>
</feature>
<dbReference type="SUPFAM" id="SSF56112">
    <property type="entry name" value="Protein kinase-like (PK-like)"/>
    <property type="match status" value="3"/>
</dbReference>
<protein>
    <recommendedName>
        <fullName evidence="2">Fungal-type protein kinase domain-containing protein</fullName>
    </recommendedName>
</protein>
<feature type="region of interest" description="Disordered" evidence="1">
    <location>
        <begin position="633"/>
        <end position="656"/>
    </location>
</feature>
<dbReference type="PANTHER" id="PTHR38248:SF2">
    <property type="entry name" value="FUNK1 11"/>
    <property type="match status" value="1"/>
</dbReference>
<sequence length="2250" mass="252378">MSMPKQDAADGSSSDTGSASSSSSFSSATHVTPPLSHRSMPMRALSAPTNADLHDALDLEGSALRDVGDLFEALASPISLPFPPNRIFYKLPQRLYDAQKRRWKGYPDLSGAYPDDEREQLVAAFLDDIHDHCREVLTNQGVRLPDEERRWFATRTSPTNPNDGPTITGAVLVESSSGVAWSNVMCDLQVAGSDDLIPAAVRKLSTTAAYVFATQDDCIYHVGLAFAGDSFTVVVHDRAGRVQCYTRHVHKHGVLLVRLVLAMTLTTTRLGRDPAIIMRPGGTRVLHVNGVEYEILERLFNSYPIRGRGTVCWRCRRPGSDEEYVVKSTWVNVNCEESEVSFLEQAQGVDGIPTLVDHELVVDAQGKPRSTDLFRASLRRSSRQHELHGIDVLRLQRLVMQPLARPLSDFSSKEELLSAIRDAVAGKCIQIAAQSGPDDVAAHLVLCHERGILHNDISENNIMLRAQVSGRLRRGLLIDLDSATYISQPSGVACAGHHLGTLPFMSCSLLLYPGLPHLPIHDLESFLYVLMWICTSYAGPMSARRTGFDPFQSPMGLFSGDPTEVGKLKEEIMYQPPSKFRAFLDDTFDPYFDDLKDCVCEIRRAILFNAEDTTHEDILDILELHACAQQPQDKRRRPVLIKQPRKEEEPPSWWTSDPKWAIQTLSEETLDGPHGDDAESRLSGNDVIDGNGRPSDSPHGGATAHVQPKVAPFNRILYGGLDESIHTCDGQRGKRRSTTNTYPSSVLYNGPNRGQPNETLSSRSSGTVSTTSAVPTPAEAIPVLIALLAVVFTPAATRRLPSRKRKNEAQNASLDAILVNGLHTCESCAPPEAVEDAADDWLCPDCSTITLLSYHARFILREQGRRQNQSRHCRLRAIYMPAKHQLAQVWPTKSKTGYMPHKPRKSPRFKQRSKSEKVATYDSPNDTLSVSLSSSSLSTSNITPPPVHQPMDIHDLLAPANADLHDALNLERTALRDVPNFFHVLTPPTLFPSPPSLIFRDMPLKYFDKKTRRWTGYPDPSRVYPDGERERLVAAFLNGIHDHCREALAEKGMPLRVEERRWLPTRTLPAQSNGDRVSMFGAVLVESNSDVEWSNVLCDVQVASGEDPLPDAVRRLSTTAAYVFATQDDCLYYVGLAFAGDAFAVVMHDRAGRVQCETRHVHRHGHLLVRMVVALTLLDSIRLGRDPAILTRPDGTRLLFVNGIEYEIVERLFISNHLRGRGTVCWRCRKQGSDDDYVIKSTWVDIRREETEITFLEQAQGVDGIPTLVDHEVVVDAEGKARSTDLFRATLRRPSRQEELRDIDVLHLHRLVMQPFAIPLADFSSKEELLSAIRDAVAAHLVLFAERGILHNDISEYNVMLRAQPQGRLRRGLLIDLDSATDIHGPQRTSAAGQHLGTLPFMSFTLLLCPNVPHWPIHDLESFLYVLMWICTSYAGPMSDRQPGFDPYQFPMGQWFSGDPTTVGKLKRDIMFQPLPQFRAFLDNTFDPYFDDLKDCVQPSDPPWTCHWLFAPAFCIVDTARNLIAFISFNMPSIKEIWRDHIVKNKNPPDATHSRRSPRLLAKRRAERATAPGATTSSSHSSYCPAFHRHLSSICPAPILNIANSIEVDGDDALELEKTALWGVIGVTGVITSHGNLYPHSTFLNMPRRLYDHKAFRWARYPRMARTLSDGQREHQVAVFLNEIYDYYRKAMAREGATLPREERRWYTTRSKRRLPDGKYAPVYGVVLTEVGSDMRWKNVLCDVQVADTANLMPDVVRRLSRSAANVFAAQDNCLYHVGVAFAGDEYSVVIHDRAGRVQSLVYKVHRQAGILVRVLCSLSLLDGVPLGRDPTIELREAGKRIITVDEVEYEIVEQLFSSKCVRGAGTICWRCRKPDEEEDYIIKSSWRRAGRSSEASFLKLAGDIDGIPSLIAHEVVTDVEEETYISTDSFRQGLISQGRKDELMAIGYMHLHRLVTQPYARPLCDFTSKEELLSGFRDAVEGQSRRMSPIVSLTTAEAHYRSFTEKKALHCDISEQNIMLRSKNADERIRRGLLIDWDCAAFVRGPRSTAPIGYRTGTAPFMSLVLQTDPSAPHAAHHDLEAFFYVLMWICTYYAGPSCTRRRGYDWRNSLVGQWSKGDLKEIGQRKWNDVCAKSRKDFRVFLDENFHPYFDDLKDCVCDLRQAIWCPKDKDCVTHEDVLDIIAKYIVAQQSPELQRAQSSSHGPAPDTVQGPDRTLTSDESSTAAPPNKRKRTKATSSGGPKRRRLNS</sequence>
<dbReference type="InParanoid" id="D8Q8L4"/>
<reference evidence="3 4" key="1">
    <citation type="journal article" date="2010" name="Nat. Biotechnol.">
        <title>Genome sequence of the model mushroom Schizophyllum commune.</title>
        <authorList>
            <person name="Ohm R.A."/>
            <person name="de Jong J.F."/>
            <person name="Lugones L.G."/>
            <person name="Aerts A."/>
            <person name="Kothe E."/>
            <person name="Stajich J.E."/>
            <person name="de Vries R.P."/>
            <person name="Record E."/>
            <person name="Levasseur A."/>
            <person name="Baker S.E."/>
            <person name="Bartholomew K.A."/>
            <person name="Coutinho P.M."/>
            <person name="Erdmann S."/>
            <person name="Fowler T.J."/>
            <person name="Gathman A.C."/>
            <person name="Lombard V."/>
            <person name="Henrissat B."/>
            <person name="Knabe N."/>
            <person name="Kuees U."/>
            <person name="Lilly W.W."/>
            <person name="Lindquist E."/>
            <person name="Lucas S."/>
            <person name="Magnuson J.K."/>
            <person name="Piumi F."/>
            <person name="Raudaskoski M."/>
            <person name="Salamov A."/>
            <person name="Schmutz J."/>
            <person name="Schwarze F.W.M.R."/>
            <person name="vanKuyk P.A."/>
            <person name="Horton J.S."/>
            <person name="Grigoriev I.V."/>
            <person name="Woesten H.A.B."/>
        </authorList>
    </citation>
    <scope>NUCLEOTIDE SEQUENCE [LARGE SCALE GENOMIC DNA]</scope>
    <source>
        <strain evidence="4">H4-8 / FGSC 9210</strain>
    </source>
</reference>
<feature type="non-terminal residue" evidence="3">
    <location>
        <position position="2250"/>
    </location>
</feature>
<feature type="compositionally biased region" description="Low complexity" evidence="1">
    <location>
        <begin position="759"/>
        <end position="772"/>
    </location>
</feature>
<evidence type="ECO:0000256" key="1">
    <source>
        <dbReference type="SAM" id="MobiDB-lite"/>
    </source>
</evidence>
<dbReference type="VEuPathDB" id="FungiDB:SCHCODRAFT_02508764"/>
<dbReference type="EMBL" id="GL377308">
    <property type="protein sequence ID" value="EFI95494.1"/>
    <property type="molecule type" value="Genomic_DNA"/>
</dbReference>
<feature type="compositionally biased region" description="Basic residues" evidence="1">
    <location>
        <begin position="901"/>
        <end position="912"/>
    </location>
</feature>
<organism evidence="4">
    <name type="scientific">Schizophyllum commune (strain H4-8 / FGSC 9210)</name>
    <name type="common">Split gill fungus</name>
    <dbReference type="NCBI Taxonomy" id="578458"/>
    <lineage>
        <taxon>Eukaryota</taxon>
        <taxon>Fungi</taxon>
        <taxon>Dikarya</taxon>
        <taxon>Basidiomycota</taxon>
        <taxon>Agaricomycotina</taxon>
        <taxon>Agaricomycetes</taxon>
        <taxon>Agaricomycetidae</taxon>
        <taxon>Agaricales</taxon>
        <taxon>Schizophyllaceae</taxon>
        <taxon>Schizophyllum</taxon>
    </lineage>
</organism>
<dbReference type="PROSITE" id="PS00109">
    <property type="entry name" value="PROTEIN_KINASE_TYR"/>
    <property type="match status" value="1"/>
</dbReference>
<proteinExistence type="predicted"/>
<dbReference type="GeneID" id="9591409"/>
<feature type="compositionally biased region" description="Low complexity" evidence="1">
    <location>
        <begin position="927"/>
        <end position="940"/>
    </location>
</feature>
<dbReference type="eggNOG" id="ENOG502S5WB">
    <property type="taxonomic scope" value="Eukaryota"/>
</dbReference>
<feature type="region of interest" description="Disordered" evidence="1">
    <location>
        <begin position="893"/>
        <end position="942"/>
    </location>
</feature>
<feature type="region of interest" description="Disordered" evidence="1">
    <location>
        <begin position="2195"/>
        <end position="2250"/>
    </location>
</feature>
<name>D8Q8L4_SCHCM</name>
<dbReference type="HOGENOM" id="CLU_230656_0_0_1"/>
<feature type="region of interest" description="Disordered" evidence="1">
    <location>
        <begin position="1"/>
        <end position="41"/>
    </location>
</feature>
<feature type="compositionally biased region" description="Polar residues" evidence="1">
    <location>
        <begin position="2195"/>
        <end position="2204"/>
    </location>
</feature>
<dbReference type="STRING" id="578458.D8Q8L4"/>
<feature type="compositionally biased region" description="Basic and acidic residues" evidence="1">
    <location>
        <begin position="671"/>
        <end position="680"/>
    </location>
</feature>